<evidence type="ECO:0000313" key="3">
    <source>
        <dbReference type="Proteomes" id="UP001501221"/>
    </source>
</evidence>
<evidence type="ECO:0000256" key="1">
    <source>
        <dbReference type="SAM" id="SignalP"/>
    </source>
</evidence>
<evidence type="ECO:0000313" key="2">
    <source>
        <dbReference type="EMBL" id="GAA0206681.1"/>
    </source>
</evidence>
<dbReference type="InterPro" id="IPR011990">
    <property type="entry name" value="TPR-like_helical_dom_sf"/>
</dbReference>
<keyword evidence="1" id="KW-0732">Signal</keyword>
<dbReference type="EMBL" id="BAAAFM010000003">
    <property type="protein sequence ID" value="GAA0206681.1"/>
    <property type="molecule type" value="Genomic_DNA"/>
</dbReference>
<dbReference type="PROSITE" id="PS51257">
    <property type="entry name" value="PROKAR_LIPOPROTEIN"/>
    <property type="match status" value="1"/>
</dbReference>
<comment type="caution">
    <text evidence="2">The sequence shown here is derived from an EMBL/GenBank/DDBJ whole genome shotgun (WGS) entry which is preliminary data.</text>
</comment>
<reference evidence="2 3" key="1">
    <citation type="journal article" date="2019" name="Int. J. Syst. Evol. Microbiol.">
        <title>The Global Catalogue of Microorganisms (GCM) 10K type strain sequencing project: providing services to taxonomists for standard genome sequencing and annotation.</title>
        <authorList>
            <consortium name="The Broad Institute Genomics Platform"/>
            <consortium name="The Broad Institute Genome Sequencing Center for Infectious Disease"/>
            <person name="Wu L."/>
            <person name="Ma J."/>
        </authorList>
    </citation>
    <scope>NUCLEOTIDE SEQUENCE [LARGE SCALE GENOMIC DNA]</scope>
    <source>
        <strain evidence="2 3">JCM 16211</strain>
    </source>
</reference>
<name>A0ABN0SYP4_9GAMM</name>
<protein>
    <recommendedName>
        <fullName evidence="4">Sel1 repeat family protein</fullName>
    </recommendedName>
</protein>
<proteinExistence type="predicted"/>
<sequence>MHLRVVLVLAVLSLLSSCATNPNDKRLTVEEADQLKHAYLCITLDDYAYLPWEKIPHCVSDKVNQQQADALAAWIWLKGTHSDFEGQISAIKALKPYLRKGDYYFYLRNVYGQARDADDPENFDKWVKLMEEANKKITEHAGGTSGYWSRPSYSKERKKRLLIDAAKRGDYIAQGAIGEYYLKGTNGFEQDIEKGIMWMEQAGNRDASNFSPYNIKRRGIGQYFSEKDLRYWKVMHQIQAKVEPNERLKDEDDFDYDTAQRLLSEVEDWKHFCRKFSNKRWLWPGDELPVEKYNILRTIIVQCVTANPPAEEKYINDIEEY</sequence>
<keyword evidence="3" id="KW-1185">Reference proteome</keyword>
<evidence type="ECO:0008006" key="4">
    <source>
        <dbReference type="Google" id="ProtNLM"/>
    </source>
</evidence>
<feature type="chain" id="PRO_5045200483" description="Sel1 repeat family protein" evidence="1">
    <location>
        <begin position="20"/>
        <end position="321"/>
    </location>
</feature>
<dbReference type="Gene3D" id="1.25.40.10">
    <property type="entry name" value="Tetratricopeptide repeat domain"/>
    <property type="match status" value="1"/>
</dbReference>
<dbReference type="SUPFAM" id="SSF81901">
    <property type="entry name" value="HCP-like"/>
    <property type="match status" value="1"/>
</dbReference>
<accession>A0ABN0SYP4</accession>
<gene>
    <name evidence="2" type="ORF">GCM10009123_12660</name>
</gene>
<dbReference type="Proteomes" id="UP001501221">
    <property type="component" value="Unassembled WGS sequence"/>
</dbReference>
<dbReference type="RefSeq" id="WP_343988221.1">
    <property type="nucleotide sequence ID" value="NZ_BAAAFM010000003.1"/>
</dbReference>
<organism evidence="2 3">
    <name type="scientific">Kangiella japonica</name>
    <dbReference type="NCBI Taxonomy" id="647384"/>
    <lineage>
        <taxon>Bacteria</taxon>
        <taxon>Pseudomonadati</taxon>
        <taxon>Pseudomonadota</taxon>
        <taxon>Gammaproteobacteria</taxon>
        <taxon>Kangiellales</taxon>
        <taxon>Kangiellaceae</taxon>
        <taxon>Kangiella</taxon>
    </lineage>
</organism>
<feature type="signal peptide" evidence="1">
    <location>
        <begin position="1"/>
        <end position="19"/>
    </location>
</feature>